<sequence length="451" mass="50445">MPGSSGPSISPLPSSSSSRGENRFYCPPALRRLQQQQRKQRSSDDNHRGRPDGELFQNGNHKPFPRKSVASKKEVVALVVALAVGDDGGARADEELVEKRVVESENCSVSVSVSDTESNLDRFLESTIPRVPFQYLRKTSMDGWRTRGGDCRPFFVLEDLWESFKQWSAYGAGVPLLLNGSDSVIQYYVPYLSGIQLYVDPSKPYPRKSRRPGEDSDTESSRETSSDGSTEFKMVRGVNGSMQRNRNYNNGENVAVVQNFNGLSLKDNIPSDSSCDEAEESNPPGHLIFEYLERDQPYSREPLADKIAALASKFPDLKTCRSCDLTSSSWISVAWYPIYRIPTGPTLQNLDACFLTYHSLSTSALSKPADVLQSHKSSTRGIYGGDTSPKLPLPIIGLASYKFKISVWNPSRVEECPKASSLLRDADNWLRRLQVNHPDFIFFVSHSSYWR</sequence>
<dbReference type="EMBL" id="CM042885">
    <property type="protein sequence ID" value="KAI4364470.1"/>
    <property type="molecule type" value="Genomic_DNA"/>
</dbReference>
<dbReference type="Proteomes" id="UP001057402">
    <property type="component" value="Chromosome 6"/>
</dbReference>
<evidence type="ECO:0000313" key="1">
    <source>
        <dbReference type="EMBL" id="KAI4364470.1"/>
    </source>
</evidence>
<comment type="caution">
    <text evidence="1">The sequence shown here is derived from an EMBL/GenBank/DDBJ whole genome shotgun (WGS) entry which is preliminary data.</text>
</comment>
<reference evidence="2" key="1">
    <citation type="journal article" date="2023" name="Front. Plant Sci.">
        <title>Chromosomal-level genome assembly of Melastoma candidum provides insights into trichome evolution.</title>
        <authorList>
            <person name="Zhong Y."/>
            <person name="Wu W."/>
            <person name="Sun C."/>
            <person name="Zou P."/>
            <person name="Liu Y."/>
            <person name="Dai S."/>
            <person name="Zhou R."/>
        </authorList>
    </citation>
    <scope>NUCLEOTIDE SEQUENCE [LARGE SCALE GENOMIC DNA]</scope>
</reference>
<keyword evidence="2" id="KW-1185">Reference proteome</keyword>
<protein>
    <submittedName>
        <fullName evidence="1">Uncharacterized protein</fullName>
    </submittedName>
</protein>
<organism evidence="1 2">
    <name type="scientific">Melastoma candidum</name>
    <dbReference type="NCBI Taxonomy" id="119954"/>
    <lineage>
        <taxon>Eukaryota</taxon>
        <taxon>Viridiplantae</taxon>
        <taxon>Streptophyta</taxon>
        <taxon>Embryophyta</taxon>
        <taxon>Tracheophyta</taxon>
        <taxon>Spermatophyta</taxon>
        <taxon>Magnoliopsida</taxon>
        <taxon>eudicotyledons</taxon>
        <taxon>Gunneridae</taxon>
        <taxon>Pentapetalae</taxon>
        <taxon>rosids</taxon>
        <taxon>malvids</taxon>
        <taxon>Myrtales</taxon>
        <taxon>Melastomataceae</taxon>
        <taxon>Melastomatoideae</taxon>
        <taxon>Melastomateae</taxon>
        <taxon>Melastoma</taxon>
    </lineage>
</organism>
<proteinExistence type="predicted"/>
<accession>A0ACB9QDN6</accession>
<name>A0ACB9QDN6_9MYRT</name>
<gene>
    <name evidence="1" type="ORF">MLD38_020559</name>
</gene>
<evidence type="ECO:0000313" key="2">
    <source>
        <dbReference type="Proteomes" id="UP001057402"/>
    </source>
</evidence>